<protein>
    <submittedName>
        <fullName evidence="3">Restriction endonuclease</fullName>
    </submittedName>
</protein>
<comment type="caution">
    <text evidence="3">The sequence shown here is derived from an EMBL/GenBank/DDBJ whole genome shotgun (WGS) entry which is preliminary data.</text>
</comment>
<accession>A0A9D7T5J3</accession>
<dbReference type="PANTHER" id="PTHR30015:SF7">
    <property type="entry name" value="TYPE IV METHYL-DIRECTED RESTRICTION ENZYME ECOKMRR"/>
    <property type="match status" value="1"/>
</dbReference>
<dbReference type="Pfam" id="PF14338">
    <property type="entry name" value="Mrr_N"/>
    <property type="match status" value="1"/>
</dbReference>
<evidence type="ECO:0000259" key="2">
    <source>
        <dbReference type="Pfam" id="PF14338"/>
    </source>
</evidence>
<dbReference type="SUPFAM" id="SSF52980">
    <property type="entry name" value="Restriction endonuclease-like"/>
    <property type="match status" value="1"/>
</dbReference>
<gene>
    <name evidence="3" type="ORF">IPP00_03335</name>
</gene>
<dbReference type="InterPro" id="IPR025745">
    <property type="entry name" value="Mrr-like_N_dom"/>
</dbReference>
<feature type="domain" description="Restriction endonuclease type IV Mrr" evidence="1">
    <location>
        <begin position="165"/>
        <end position="283"/>
    </location>
</feature>
<reference evidence="3" key="1">
    <citation type="submission" date="2020-10" db="EMBL/GenBank/DDBJ databases">
        <title>Connecting structure to function with the recovery of over 1000 high-quality activated sludge metagenome-assembled genomes encoding full-length rRNA genes using long-read sequencing.</title>
        <authorList>
            <person name="Singleton C.M."/>
            <person name="Petriglieri F."/>
            <person name="Kristensen J.M."/>
            <person name="Kirkegaard R.H."/>
            <person name="Michaelsen T.Y."/>
            <person name="Andersen M.H."/>
            <person name="Karst S.M."/>
            <person name="Dueholm M.S."/>
            <person name="Nielsen P.H."/>
            <person name="Albertsen M."/>
        </authorList>
    </citation>
    <scope>NUCLEOTIDE SEQUENCE</scope>
    <source>
        <strain evidence="3">Ribe_18-Q3-R11-54_MAXAC.001</strain>
    </source>
</reference>
<dbReference type="GO" id="GO:0003677">
    <property type="term" value="F:DNA binding"/>
    <property type="evidence" value="ECO:0007669"/>
    <property type="project" value="InterPro"/>
</dbReference>
<keyword evidence="3" id="KW-0255">Endonuclease</keyword>
<keyword evidence="3" id="KW-0540">Nuclease</keyword>
<dbReference type="PANTHER" id="PTHR30015">
    <property type="entry name" value="MRR RESTRICTION SYSTEM PROTEIN"/>
    <property type="match status" value="1"/>
</dbReference>
<dbReference type="AlphaFoldDB" id="A0A9D7T5J3"/>
<dbReference type="GO" id="GO:0009307">
    <property type="term" value="P:DNA restriction-modification system"/>
    <property type="evidence" value="ECO:0007669"/>
    <property type="project" value="InterPro"/>
</dbReference>
<dbReference type="Proteomes" id="UP000886632">
    <property type="component" value="Unassembled WGS sequence"/>
</dbReference>
<dbReference type="InterPro" id="IPR011856">
    <property type="entry name" value="tRNA_endonuc-like_dom_sf"/>
</dbReference>
<dbReference type="Pfam" id="PF04471">
    <property type="entry name" value="Mrr_cat"/>
    <property type="match status" value="1"/>
</dbReference>
<keyword evidence="3" id="KW-0378">Hydrolase</keyword>
<dbReference type="EMBL" id="JADKGK010000007">
    <property type="protein sequence ID" value="MBL0003049.1"/>
    <property type="molecule type" value="Genomic_DNA"/>
</dbReference>
<dbReference type="InterPro" id="IPR011335">
    <property type="entry name" value="Restrct_endonuc-II-like"/>
</dbReference>
<proteinExistence type="predicted"/>
<evidence type="ECO:0000259" key="1">
    <source>
        <dbReference type="Pfam" id="PF04471"/>
    </source>
</evidence>
<dbReference type="InterPro" id="IPR007560">
    <property type="entry name" value="Restrct_endonuc_IV_Mrr"/>
</dbReference>
<feature type="domain" description="Restriction system protein Mrr-like N-terminal" evidence="2">
    <location>
        <begin position="6"/>
        <end position="91"/>
    </location>
</feature>
<name>A0A9D7T5J3_9MICO</name>
<organism evidence="3 4">
    <name type="scientific">Candidatus Phosphoribacter hodrii</name>
    <dbReference type="NCBI Taxonomy" id="2953743"/>
    <lineage>
        <taxon>Bacteria</taxon>
        <taxon>Bacillati</taxon>
        <taxon>Actinomycetota</taxon>
        <taxon>Actinomycetes</taxon>
        <taxon>Micrococcales</taxon>
        <taxon>Dermatophilaceae</taxon>
        <taxon>Candidatus Phosphoribacter</taxon>
    </lineage>
</organism>
<evidence type="ECO:0000313" key="4">
    <source>
        <dbReference type="Proteomes" id="UP000886632"/>
    </source>
</evidence>
<dbReference type="InterPro" id="IPR052906">
    <property type="entry name" value="Type_IV_Methyl-Rstrct_Enzyme"/>
</dbReference>
<dbReference type="GO" id="GO:0015666">
    <property type="term" value="F:restriction endodeoxyribonuclease activity"/>
    <property type="evidence" value="ECO:0007669"/>
    <property type="project" value="TreeGrafter"/>
</dbReference>
<dbReference type="Gene3D" id="3.40.1350.10">
    <property type="match status" value="1"/>
</dbReference>
<evidence type="ECO:0000313" key="3">
    <source>
        <dbReference type="EMBL" id="MBL0003049.1"/>
    </source>
</evidence>
<sequence>MTIPDFQSLMRPVLASLADGEIRRSRDVKDSMADEFRLTDEERAHMLPSGRARTMDNRVGWALTYLRQAGLVDAPSRGRVRINTVGREALDRFAERIDMKALEAYPAYLEFRDRTRDTSTKKPGRAPGLAPELAETPATPQELVEQAVATNRAAVEGDVLRSALALTPTGFEELVLRLLTAMGYGELGSIEQTSASGDAGVDGIISQDPLGLDRIYIQAKRYAEDKPIDRPRIHEFAGALLGKQGDRGVFITTSRFTTGARQEAERINARIELIDGARLARLLVDYGVGVQGEQTVTLYRIDEDFFDGL</sequence>